<comment type="caution">
    <text evidence="2">The sequence shown here is derived from an EMBL/GenBank/DDBJ whole genome shotgun (WGS) entry which is preliminary data.</text>
</comment>
<proteinExistence type="predicted"/>
<dbReference type="AlphaFoldDB" id="A0A915YN93"/>
<dbReference type="Proteomes" id="UP000684084">
    <property type="component" value="Unassembled WGS sequence"/>
</dbReference>
<gene>
    <name evidence="2" type="ORF">CHRIB12_LOCUS391</name>
</gene>
<dbReference type="OrthoDB" id="2306469at2759"/>
<accession>A0A915YN93</accession>
<evidence type="ECO:0000313" key="2">
    <source>
        <dbReference type="EMBL" id="CAB5295057.1"/>
    </source>
</evidence>
<keyword evidence="1" id="KW-0732">Signal</keyword>
<reference evidence="2" key="1">
    <citation type="submission" date="2020-05" db="EMBL/GenBank/DDBJ databases">
        <authorList>
            <person name="Rincon C."/>
            <person name="Sanders R I."/>
            <person name="Robbins C."/>
            <person name="Chaturvedi A."/>
        </authorList>
    </citation>
    <scope>NUCLEOTIDE SEQUENCE</scope>
    <source>
        <strain evidence="2">CHB12</strain>
    </source>
</reference>
<feature type="signal peptide" evidence="1">
    <location>
        <begin position="1"/>
        <end position="16"/>
    </location>
</feature>
<sequence length="66" mass="7903">MILLHLIFEAVLYLFGNVLEPKFKIMVHIVPNDTSFCLRMKHSMFTTFNLLGFNWRNYLKHSKSQE</sequence>
<dbReference type="EMBL" id="CAGKOT010000001">
    <property type="protein sequence ID" value="CAB5295057.1"/>
    <property type="molecule type" value="Genomic_DNA"/>
</dbReference>
<evidence type="ECO:0000256" key="1">
    <source>
        <dbReference type="SAM" id="SignalP"/>
    </source>
</evidence>
<name>A0A915YN93_9GLOM</name>
<evidence type="ECO:0000313" key="3">
    <source>
        <dbReference type="Proteomes" id="UP000684084"/>
    </source>
</evidence>
<protein>
    <submittedName>
        <fullName evidence="2">Uncharacterized protein</fullName>
    </submittedName>
</protein>
<organism evidence="2 3">
    <name type="scientific">Rhizophagus irregularis</name>
    <dbReference type="NCBI Taxonomy" id="588596"/>
    <lineage>
        <taxon>Eukaryota</taxon>
        <taxon>Fungi</taxon>
        <taxon>Fungi incertae sedis</taxon>
        <taxon>Mucoromycota</taxon>
        <taxon>Glomeromycotina</taxon>
        <taxon>Glomeromycetes</taxon>
        <taxon>Glomerales</taxon>
        <taxon>Glomeraceae</taxon>
        <taxon>Rhizophagus</taxon>
    </lineage>
</organism>
<feature type="chain" id="PRO_5036955038" evidence="1">
    <location>
        <begin position="17"/>
        <end position="66"/>
    </location>
</feature>